<dbReference type="EMBL" id="JAGKQM010000012">
    <property type="protein sequence ID" value="KAH0897161.1"/>
    <property type="molecule type" value="Genomic_DNA"/>
</dbReference>
<evidence type="ECO:0000256" key="2">
    <source>
        <dbReference type="ARBA" id="ARBA00012513"/>
    </source>
</evidence>
<sequence length="991" mass="111102">MEAVNKKKPQGSYRVALLDFPSNQSMVTKILIATSLIVSSLVLLGVVAFFMRKRKTSNAQRRKNLKALTPLKHYRYREVKRFTNSFACVVGKGGFATNRIYGDDLTKEEEEITKKMVLVALWCIQSYPSNRPSMNRVVEMMEGSLDALDVPPRPIFQIPIAPLRESSTLLGDISKNDPRSLLGNKATIIYSSNVIHCLHANLGDVWLCSSVETSPQVSPSRVGVVPNILMIISNHLYDVLHIDQTSKTLKLAKAELRGSFCTDTFTITTLSSEIFELSPTSQSLTVFYFTINVPKSYIPEEKELNLKHLENALTAKIESFTIARKSKQITNSFNMKQIMSYLSTSSMVLFFIFFLFHHLPCASSKQELGRCETLFQCGSITVGFPFWGGNRDKLCGYPSLELHCNKDITSLPFSDQEFCVLQINQSSNTLRLARTDHMGSFCSSNFTNTTLPPNLFKLSSTYKSVTVLYNCNPFGLHLSGYKCPEIGSIFVSDKPGTYNFCPGGFTANVPRSFVTKRKDLADLESILKKGFEVKCGNITAGFPFLGGSRPQYCGHPSLELYCFKNIDELHQRCSGPFSCGNKEELLFYPFWRSGRENCGHPDFKLDCSGEFPELDMSSVKYRILSMSYEDSPVIRLARSDYIGNLCPPDPRNASLSESILQLVRDTDLLTLYYDCNVLPPASAGSYIRVLDCGYEGHRTSYYVTRNLSSPLLKGISDLLDNFTTLCSRNVSIPVSRQALNKLEESPSQDNLENALDHGFELGVNNDCSQCIESGGACGYSQKSRSFICYCVDKPHNRNCRDTGLSTAAKAGVYSFLVPFDQTVCKLHILTMKIVPVFVCRNRICLRVGGAVVLFCLFIRRRKTSDVPRQLNLKDLIPLEHYSYAQMALVGLWCVQYSPSDRPPMNRVVEMMEGSIDALEVPPRPVLQIPTAPLPESSTFEVAVSTSTNPQRFIFLFAEFPEPPTMRIINYFIRSSLKDQQYPSANLHSETS</sequence>
<keyword evidence="4" id="KW-0732">Signal</keyword>
<evidence type="ECO:0000256" key="9">
    <source>
        <dbReference type="ARBA" id="ARBA00048679"/>
    </source>
</evidence>
<dbReference type="EC" id="2.7.11.1" evidence="2"/>
<evidence type="ECO:0000256" key="1">
    <source>
        <dbReference type="ARBA" id="ARBA00004479"/>
    </source>
</evidence>
<feature type="transmembrane region" description="Helical" evidence="10">
    <location>
        <begin position="30"/>
        <end position="51"/>
    </location>
</feature>
<reference evidence="13 14" key="1">
    <citation type="submission" date="2021-05" db="EMBL/GenBank/DDBJ databases">
        <title>Genome Assembly of Synthetic Allotetraploid Brassica napus Reveals Homoeologous Exchanges between Subgenomes.</title>
        <authorList>
            <person name="Davis J.T."/>
        </authorList>
    </citation>
    <scope>NUCLEOTIDE SEQUENCE [LARGE SCALE GENOMIC DNA]</scope>
    <source>
        <strain evidence="14">cv. Da-Ae</strain>
        <tissue evidence="13">Seedling</tissue>
    </source>
</reference>
<proteinExistence type="predicted"/>
<keyword evidence="5 10" id="KW-1133">Transmembrane helix</keyword>
<keyword evidence="7" id="KW-0325">Glycoprotein</keyword>
<evidence type="ECO:0000256" key="8">
    <source>
        <dbReference type="ARBA" id="ARBA00047899"/>
    </source>
</evidence>
<feature type="domain" description="Wall-associated receptor kinase galacturonan-binding" evidence="11">
    <location>
        <begin position="371"/>
        <end position="434"/>
    </location>
</feature>
<protein>
    <recommendedName>
        <fullName evidence="2">non-specific serine/threonine protein kinase</fullName>
        <ecNumber evidence="2">2.7.11.1</ecNumber>
    </recommendedName>
</protein>
<dbReference type="InterPro" id="IPR025287">
    <property type="entry name" value="WAK_GUB"/>
</dbReference>
<keyword evidence="3 10" id="KW-0812">Transmembrane</keyword>
<comment type="subcellular location">
    <subcellularLocation>
        <location evidence="1">Membrane</location>
        <topology evidence="1">Single-pass type I membrane protein</topology>
    </subcellularLocation>
</comment>
<evidence type="ECO:0000313" key="14">
    <source>
        <dbReference type="Proteomes" id="UP000824890"/>
    </source>
</evidence>
<comment type="catalytic activity">
    <reaction evidence="8">
        <text>L-threonyl-[protein] + ATP = O-phospho-L-threonyl-[protein] + ADP + H(+)</text>
        <dbReference type="Rhea" id="RHEA:46608"/>
        <dbReference type="Rhea" id="RHEA-COMP:11060"/>
        <dbReference type="Rhea" id="RHEA-COMP:11605"/>
        <dbReference type="ChEBI" id="CHEBI:15378"/>
        <dbReference type="ChEBI" id="CHEBI:30013"/>
        <dbReference type="ChEBI" id="CHEBI:30616"/>
        <dbReference type="ChEBI" id="CHEBI:61977"/>
        <dbReference type="ChEBI" id="CHEBI:456216"/>
        <dbReference type="EC" id="2.7.11.1"/>
    </reaction>
</comment>
<keyword evidence="6 10" id="KW-0472">Membrane</keyword>
<dbReference type="PANTHER" id="PTHR33138">
    <property type="entry name" value="OS01G0690200 PROTEIN"/>
    <property type="match status" value="1"/>
</dbReference>
<dbReference type="Pfam" id="PF14380">
    <property type="entry name" value="WAK_assoc"/>
    <property type="match status" value="1"/>
</dbReference>
<evidence type="ECO:0000313" key="13">
    <source>
        <dbReference type="EMBL" id="KAH0897161.1"/>
    </source>
</evidence>
<feature type="domain" description="Wall-associated receptor kinase galacturonan-binding" evidence="11">
    <location>
        <begin position="534"/>
        <end position="563"/>
    </location>
</feature>
<evidence type="ECO:0000256" key="10">
    <source>
        <dbReference type="SAM" id="Phobius"/>
    </source>
</evidence>
<comment type="catalytic activity">
    <reaction evidence="9">
        <text>L-seryl-[protein] + ATP = O-phospho-L-seryl-[protein] + ADP + H(+)</text>
        <dbReference type="Rhea" id="RHEA:17989"/>
        <dbReference type="Rhea" id="RHEA-COMP:9863"/>
        <dbReference type="Rhea" id="RHEA-COMP:11604"/>
        <dbReference type="ChEBI" id="CHEBI:15378"/>
        <dbReference type="ChEBI" id="CHEBI:29999"/>
        <dbReference type="ChEBI" id="CHEBI:30616"/>
        <dbReference type="ChEBI" id="CHEBI:83421"/>
        <dbReference type="ChEBI" id="CHEBI:456216"/>
        <dbReference type="EC" id="2.7.11.1"/>
    </reaction>
</comment>
<feature type="transmembrane region" description="Helical" evidence="10">
    <location>
        <begin position="338"/>
        <end position="356"/>
    </location>
</feature>
<evidence type="ECO:0000259" key="12">
    <source>
        <dbReference type="Pfam" id="PF14380"/>
    </source>
</evidence>
<keyword evidence="14" id="KW-1185">Reference proteome</keyword>
<comment type="caution">
    <text evidence="13">The sequence shown here is derived from an EMBL/GenBank/DDBJ whole genome shotgun (WGS) entry which is preliminary data.</text>
</comment>
<dbReference type="Pfam" id="PF13947">
    <property type="entry name" value="GUB_WAK_bind"/>
    <property type="match status" value="3"/>
</dbReference>
<feature type="domain" description="Wall-associated receptor kinase C-terminal" evidence="12">
    <location>
        <begin position="709"/>
        <end position="793"/>
    </location>
</feature>
<accession>A0ABQ8AXA8</accession>
<dbReference type="Proteomes" id="UP000824890">
    <property type="component" value="Unassembled WGS sequence"/>
</dbReference>
<evidence type="ECO:0000259" key="11">
    <source>
        <dbReference type="Pfam" id="PF13947"/>
    </source>
</evidence>
<evidence type="ECO:0000256" key="6">
    <source>
        <dbReference type="ARBA" id="ARBA00023136"/>
    </source>
</evidence>
<dbReference type="PANTHER" id="PTHR33138:SF11">
    <property type="entry name" value="KINASE-LIKE PROTEIN"/>
    <property type="match status" value="1"/>
</dbReference>
<feature type="domain" description="Wall-associated receptor kinase galacturonan-binding" evidence="11">
    <location>
        <begin position="573"/>
        <end position="637"/>
    </location>
</feature>
<evidence type="ECO:0000256" key="4">
    <source>
        <dbReference type="ARBA" id="ARBA00022729"/>
    </source>
</evidence>
<evidence type="ECO:0000256" key="7">
    <source>
        <dbReference type="ARBA" id="ARBA00023180"/>
    </source>
</evidence>
<dbReference type="InterPro" id="IPR032872">
    <property type="entry name" value="WAK_assoc_C"/>
</dbReference>
<gene>
    <name evidence="13" type="ORF">HID58_046729</name>
</gene>
<evidence type="ECO:0000256" key="5">
    <source>
        <dbReference type="ARBA" id="ARBA00022989"/>
    </source>
</evidence>
<organism evidence="13 14">
    <name type="scientific">Brassica napus</name>
    <name type="common">Rape</name>
    <dbReference type="NCBI Taxonomy" id="3708"/>
    <lineage>
        <taxon>Eukaryota</taxon>
        <taxon>Viridiplantae</taxon>
        <taxon>Streptophyta</taxon>
        <taxon>Embryophyta</taxon>
        <taxon>Tracheophyta</taxon>
        <taxon>Spermatophyta</taxon>
        <taxon>Magnoliopsida</taxon>
        <taxon>eudicotyledons</taxon>
        <taxon>Gunneridae</taxon>
        <taxon>Pentapetalae</taxon>
        <taxon>rosids</taxon>
        <taxon>malvids</taxon>
        <taxon>Brassicales</taxon>
        <taxon>Brassicaceae</taxon>
        <taxon>Brassiceae</taxon>
        <taxon>Brassica</taxon>
    </lineage>
</organism>
<name>A0ABQ8AXA8_BRANA</name>
<evidence type="ECO:0000256" key="3">
    <source>
        <dbReference type="ARBA" id="ARBA00022692"/>
    </source>
</evidence>